<dbReference type="EMBL" id="LBSX01000017">
    <property type="protein sequence ID" value="KKQ26986.1"/>
    <property type="molecule type" value="Genomic_DNA"/>
</dbReference>
<accession>A0A0G0JFQ7</accession>
<reference evidence="2 3" key="1">
    <citation type="journal article" date="2015" name="Nature">
        <title>rRNA introns, odd ribosomes, and small enigmatic genomes across a large radiation of phyla.</title>
        <authorList>
            <person name="Brown C.T."/>
            <person name="Hug L.A."/>
            <person name="Thomas B.C."/>
            <person name="Sharon I."/>
            <person name="Castelle C.J."/>
            <person name="Singh A."/>
            <person name="Wilkins M.J."/>
            <person name="Williams K.H."/>
            <person name="Banfield J.F."/>
        </authorList>
    </citation>
    <scope>NUCLEOTIDE SEQUENCE [LARGE SCALE GENOMIC DNA]</scope>
</reference>
<proteinExistence type="predicted"/>
<keyword evidence="1" id="KW-0472">Membrane</keyword>
<name>A0A0G0JFQ7_9BACT</name>
<evidence type="ECO:0000313" key="3">
    <source>
        <dbReference type="Proteomes" id="UP000034849"/>
    </source>
</evidence>
<gene>
    <name evidence="2" type="ORF">US42_C0017G0007</name>
</gene>
<sequence length="110" mass="12343">MTNNSASNSWQEGLRLMNQCPVCHNDFVKNQAQVIEETKGSNLVHLNCKACASTLLVLVVIGPLGMSSVGMITDLSFNDAKRLYKKSAISEDELLNFHTFLKNQQFNFKY</sequence>
<evidence type="ECO:0000256" key="1">
    <source>
        <dbReference type="SAM" id="Phobius"/>
    </source>
</evidence>
<dbReference type="STRING" id="1619046.US42_C0017G0007"/>
<organism evidence="2 3">
    <name type="scientific">Candidatus Magasanikbacteria bacterium GW2011_GWC2_37_14</name>
    <dbReference type="NCBI Taxonomy" id="1619046"/>
    <lineage>
        <taxon>Bacteria</taxon>
        <taxon>Candidatus Magasanikiibacteriota</taxon>
    </lineage>
</organism>
<dbReference type="Proteomes" id="UP000034849">
    <property type="component" value="Unassembled WGS sequence"/>
</dbReference>
<feature type="transmembrane region" description="Helical" evidence="1">
    <location>
        <begin position="55"/>
        <end position="77"/>
    </location>
</feature>
<keyword evidence="1" id="KW-0812">Transmembrane</keyword>
<comment type="caution">
    <text evidence="2">The sequence shown here is derived from an EMBL/GenBank/DDBJ whole genome shotgun (WGS) entry which is preliminary data.</text>
</comment>
<keyword evidence="1" id="KW-1133">Transmembrane helix</keyword>
<protein>
    <submittedName>
        <fullName evidence="2">Uncharacterized protein</fullName>
    </submittedName>
</protein>
<dbReference type="AlphaFoldDB" id="A0A0G0JFQ7"/>
<evidence type="ECO:0000313" key="2">
    <source>
        <dbReference type="EMBL" id="KKQ26986.1"/>
    </source>
</evidence>